<reference evidence="8 11" key="2">
    <citation type="journal article" date="2014" name="BMC Genomics">
        <title>An improved genome release (version Mt4.0) for the model legume Medicago truncatula.</title>
        <authorList>
            <person name="Tang H."/>
            <person name="Krishnakumar V."/>
            <person name="Bidwell S."/>
            <person name="Rosen B."/>
            <person name="Chan A."/>
            <person name="Zhou S."/>
            <person name="Gentzbittel L."/>
            <person name="Childs K.L."/>
            <person name="Yandell M."/>
            <person name="Gundlach H."/>
            <person name="Mayer K.F."/>
            <person name="Schwartz D.C."/>
            <person name="Town C.D."/>
        </authorList>
    </citation>
    <scope>GENOME REANNOTATION</scope>
    <source>
        <strain evidence="10 11">cv. Jemalong A17</strain>
    </source>
</reference>
<comment type="similarity">
    <text evidence="5">Belongs to the RNR ribonuclease family. DIS3L2 subfamily.</text>
</comment>
<dbReference type="EMBL" id="CM001221">
    <property type="protein sequence ID" value="AES97733.2"/>
    <property type="molecule type" value="Genomic_DNA"/>
</dbReference>
<dbReference type="InterPro" id="IPR028591">
    <property type="entry name" value="DIS3L2"/>
</dbReference>
<feature type="site" description="Important for catalytic activity" evidence="5">
    <location>
        <position position="528"/>
    </location>
</feature>
<sequence>MKATTVEGSMVGGERFDDVEKDKKKKRRSNRRNKQNPPSSASEVNEAIGVSPECSGKNGTPVQPSGSVSNSLAPSDDPISIPLIPYNGPVAPADMQKMLLHLRTLVLQNSPEPVGCLESSGTNEKKDSARYSKFGLSGQRNYFSPHWSVEVVEKALERGDVFKATFRVNAHNRTEAYCSIDGVPTDILIVGAPAQNRAVEGDIVAIKIDPLPLWTKMKGPNVANNNTAVLEGCNLLVEDNIAGDNNCEGIEKVDADHEYSGQNKEESFDNSSPYRSYPFPEKRYIYENNTTQGSPNHLSLIGLTGRDNNDGPNCDSPASIKINSGSGQSEVMNAVEKICLLVNSFPSKRPTGRVVAVIERSPRRECIVGHLNVKQWVFSQEINKKDPRKNKNSVSEHEYIQLTPIDPKFPNIMLLVRDLPKSIKIRLKNGDAAIEKDLVAAQIVDWFEESPFPEGDILQHFGRGSEIQPNLDSILFKNAICLSEFSAEALSCLPHATWELPLKELQSRTDLRNLCIFSIDPSTATDLDDALSIEKLPNGNYRVGIHIADVSYFVLPDTALDVEAQFRSTSVYLLQKKLPMLSALISENIGSLNPGVDRLAFSMLLDLNVAGDVVDRWIGRTVIQSCCKLSYEHAQDIIDGAFNFESSSFHEDGYPKLHGRFGWPDVITSLKSLYEISNVLKHKRFAGGALRLDKPKIVILSDENGIPYNSTFSEQKESNLLIEEYMLLANTTAAEIICRAYPDVALLRRHPEPNMRKLREFTAFCQKHGLNLDTSSSGHIRSSLEQMKEKLKDDPVLYDILISYASKLMQSASYFCSSDLKDNEHEWGHYALAVPLYTHFTSPLRRYADIVVHRTLLATIEAEEIYLKQVGKKMGVEKRCFTGINFDKKTAESVECREALMAAALKHRVPSAEILADIAAHCNDRKLASKYVKDSCERLYMWFLLKQQKVILSEARVLGLGPKFMSIYIQKLAVEKRIYYDEVEGLTAEWLDATSTLVLSMSPNKRANRRGNWRALSESVMLACPYDLKVTMDNSNQNDAIEVDAAVSDTDKHHDSTSETSETEIEPSFFPLTVHLLSTIPVALHAVGGDDGPLDFGVRLYMTSYFG</sequence>
<dbReference type="PROSITE" id="PS01175">
    <property type="entry name" value="RIBONUCLEASE_II"/>
    <property type="match status" value="1"/>
</dbReference>
<dbReference type="SUPFAM" id="SSF50249">
    <property type="entry name" value="Nucleic acid-binding proteins"/>
    <property type="match status" value="3"/>
</dbReference>
<keyword evidence="5" id="KW-0540">Nuclease</keyword>
<dbReference type="InterPro" id="IPR050180">
    <property type="entry name" value="RNR_Ribonuclease"/>
</dbReference>
<dbReference type="Pfam" id="PF00773">
    <property type="entry name" value="RNB"/>
    <property type="match status" value="1"/>
</dbReference>
<evidence type="ECO:0000313" key="11">
    <source>
        <dbReference type="Proteomes" id="UP000002051"/>
    </source>
</evidence>
<evidence type="ECO:0000256" key="6">
    <source>
        <dbReference type="SAM" id="MobiDB-lite"/>
    </source>
</evidence>
<dbReference type="Gene3D" id="2.40.50.700">
    <property type="match status" value="1"/>
</dbReference>
<comment type="subcellular location">
    <subcellularLocation>
        <location evidence="5">Cytoplasm</location>
    </subcellularLocation>
    <subcellularLocation>
        <location evidence="5">Cytoplasm</location>
        <location evidence="5">P-body</location>
    </subcellularLocation>
</comment>
<keyword evidence="4 5" id="KW-0694">RNA-binding</keyword>
<proteinExistence type="inferred from homology"/>
<dbReference type="Gene3D" id="2.40.50.690">
    <property type="match status" value="1"/>
</dbReference>
<evidence type="ECO:0000256" key="5">
    <source>
        <dbReference type="HAMAP-Rule" id="MF_03045"/>
    </source>
</evidence>
<gene>
    <name evidence="10" type="primary">11436030</name>
    <name evidence="8" type="ordered locus">MTR_5g059080</name>
    <name evidence="9" type="ORF">MtrunA17_Chr5g0424181</name>
</gene>
<dbReference type="STRING" id="3880.G7K8W4"/>
<keyword evidence="2 5" id="KW-0479">Metal-binding</keyword>
<feature type="binding site" evidence="5">
    <location>
        <position position="529"/>
    </location>
    <ligand>
        <name>Mg(2+)</name>
        <dbReference type="ChEBI" id="CHEBI:18420"/>
    </ligand>
</feature>
<feature type="compositionally biased region" description="Basic residues" evidence="6">
    <location>
        <begin position="23"/>
        <end position="34"/>
    </location>
</feature>
<dbReference type="AlphaFoldDB" id="G7K8W4"/>
<keyword evidence="5" id="KW-0269">Exonuclease</keyword>
<dbReference type="PANTHER" id="PTHR23355:SF9">
    <property type="entry name" value="DIS3-LIKE EXONUCLEASE 2"/>
    <property type="match status" value="1"/>
</dbReference>
<dbReference type="InterPro" id="IPR022966">
    <property type="entry name" value="RNase_II/R_CS"/>
</dbReference>
<keyword evidence="11" id="KW-1185">Reference proteome</keyword>
<evidence type="ECO:0000256" key="4">
    <source>
        <dbReference type="ARBA" id="ARBA00022884"/>
    </source>
</evidence>
<dbReference type="PANTHER" id="PTHR23355">
    <property type="entry name" value="RIBONUCLEASE"/>
    <property type="match status" value="1"/>
</dbReference>
<dbReference type="EnsemblPlants" id="AES97733">
    <property type="protein sequence ID" value="AES97733"/>
    <property type="gene ID" value="MTR_5g059080"/>
</dbReference>
<feature type="region of interest" description="Disordered" evidence="6">
    <location>
        <begin position="1"/>
        <end position="74"/>
    </location>
</feature>
<dbReference type="GO" id="GO:0000932">
    <property type="term" value="C:P-body"/>
    <property type="evidence" value="ECO:0000318"/>
    <property type="project" value="GO_Central"/>
</dbReference>
<evidence type="ECO:0000313" key="10">
    <source>
        <dbReference type="EnsemblPlants" id="AES97733"/>
    </source>
</evidence>
<dbReference type="GO" id="GO:1990074">
    <property type="term" value="P:polyuridylation-dependent mRNA catabolic process"/>
    <property type="evidence" value="ECO:0007669"/>
    <property type="project" value="UniProtKB-UniRule"/>
</dbReference>
<dbReference type="GO" id="GO:0006402">
    <property type="term" value="P:mRNA catabolic process"/>
    <property type="evidence" value="ECO:0000318"/>
    <property type="project" value="GO_Central"/>
</dbReference>
<name>G7K8W4_MEDTR</name>
<keyword evidence="3 5" id="KW-0460">Magnesium</keyword>
<dbReference type="InterPro" id="IPR001900">
    <property type="entry name" value="RNase_II/R"/>
</dbReference>
<feature type="compositionally biased region" description="Polar residues" evidence="6">
    <location>
        <begin position="57"/>
        <end position="73"/>
    </location>
</feature>
<dbReference type="eggNOG" id="KOG2102">
    <property type="taxonomic scope" value="Eukaryota"/>
</dbReference>
<dbReference type="FunFam" id="2.40.50.690:FF:000007">
    <property type="entry name" value="DIS3-like exonuclease 2"/>
    <property type="match status" value="1"/>
</dbReference>
<dbReference type="KEGG" id="mtr:11436030"/>
<comment type="cofactor">
    <cofactor evidence="5">
        <name>Mg(2+)</name>
        <dbReference type="ChEBI" id="CHEBI:18420"/>
    </cofactor>
    <cofactor evidence="5">
        <name>Mn(2+)</name>
        <dbReference type="ChEBI" id="CHEBI:29035"/>
    </cofactor>
</comment>
<evidence type="ECO:0000256" key="1">
    <source>
        <dbReference type="ARBA" id="ARBA00022490"/>
    </source>
</evidence>
<reference evidence="9" key="4">
    <citation type="journal article" date="2018" name="Nat. Plants">
        <title>Whole-genome landscape of Medicago truncatula symbiotic genes.</title>
        <authorList>
            <person name="Pecrix Y."/>
            <person name="Gamas P."/>
            <person name="Carrere S."/>
        </authorList>
    </citation>
    <scope>NUCLEOTIDE SEQUENCE</scope>
    <source>
        <tissue evidence="9">Leaves</tissue>
    </source>
</reference>
<dbReference type="Pfam" id="PF17849">
    <property type="entry name" value="OB_Dis3"/>
    <property type="match status" value="1"/>
</dbReference>
<dbReference type="EC" id="3.1.13.-" evidence="5"/>
<evidence type="ECO:0000259" key="7">
    <source>
        <dbReference type="SMART" id="SM00955"/>
    </source>
</evidence>
<keyword evidence="5" id="KW-0464">Manganese</keyword>
<dbReference type="SMART" id="SM00955">
    <property type="entry name" value="RNB"/>
    <property type="match status" value="1"/>
</dbReference>
<evidence type="ECO:0000256" key="3">
    <source>
        <dbReference type="ARBA" id="ARBA00022842"/>
    </source>
</evidence>
<keyword evidence="1 5" id="KW-0963">Cytoplasm</keyword>
<feature type="binding site" evidence="5">
    <location>
        <position position="520"/>
    </location>
    <ligand>
        <name>Mg(2+)</name>
        <dbReference type="ChEBI" id="CHEBI:18420"/>
    </ligand>
</feature>
<dbReference type="InterPro" id="IPR041505">
    <property type="entry name" value="Dis3_CSD2"/>
</dbReference>
<keyword evidence="5 9" id="KW-0378">Hydrolase</keyword>
<reference evidence="10" key="3">
    <citation type="submission" date="2015-04" db="UniProtKB">
        <authorList>
            <consortium name="EnsemblPlants"/>
        </authorList>
    </citation>
    <scope>IDENTIFICATION</scope>
    <source>
        <strain evidence="10">cv. Jemalong A17</strain>
    </source>
</reference>
<evidence type="ECO:0000256" key="2">
    <source>
        <dbReference type="ARBA" id="ARBA00022723"/>
    </source>
</evidence>
<dbReference type="HOGENOM" id="CLU_002333_5_2_1"/>
<comment type="function">
    <text evidence="5">3'-5'-exoribonuclease that specifically recognizes RNAs polyuridylated at their 3' end and mediates their degradation. Component of an exosome-independent RNA degradation pathway that mediates degradation of cytoplasmic mRNAs that have been deadenylated and subsequently uridylated at their 3'.</text>
</comment>
<evidence type="ECO:0000313" key="9">
    <source>
        <dbReference type="EMBL" id="RHN55964.1"/>
    </source>
</evidence>
<organism evidence="8 11">
    <name type="scientific">Medicago truncatula</name>
    <name type="common">Barrel medic</name>
    <name type="synonym">Medicago tribuloides</name>
    <dbReference type="NCBI Taxonomy" id="3880"/>
    <lineage>
        <taxon>Eukaryota</taxon>
        <taxon>Viridiplantae</taxon>
        <taxon>Streptophyta</taxon>
        <taxon>Embryophyta</taxon>
        <taxon>Tracheophyta</taxon>
        <taxon>Spermatophyta</taxon>
        <taxon>Magnoliopsida</taxon>
        <taxon>eudicotyledons</taxon>
        <taxon>Gunneridae</taxon>
        <taxon>Pentapetalae</taxon>
        <taxon>rosids</taxon>
        <taxon>fabids</taxon>
        <taxon>Fabales</taxon>
        <taxon>Fabaceae</taxon>
        <taxon>Papilionoideae</taxon>
        <taxon>50 kb inversion clade</taxon>
        <taxon>NPAAA clade</taxon>
        <taxon>Hologalegina</taxon>
        <taxon>IRL clade</taxon>
        <taxon>Trifolieae</taxon>
        <taxon>Medicago</taxon>
    </lineage>
</organism>
<dbReference type="GO" id="GO:0003723">
    <property type="term" value="F:RNA binding"/>
    <property type="evidence" value="ECO:0007669"/>
    <property type="project" value="UniProtKB-KW"/>
</dbReference>
<dbReference type="GO" id="GO:0046872">
    <property type="term" value="F:metal ion binding"/>
    <property type="evidence" value="ECO:0007669"/>
    <property type="project" value="UniProtKB-KW"/>
</dbReference>
<feature type="domain" description="RNB" evidence="7">
    <location>
        <begin position="508"/>
        <end position="862"/>
    </location>
</feature>
<protein>
    <recommendedName>
        <fullName evidence="5">DIS3-like exonuclease 2</fullName>
        <ecNumber evidence="5">3.1.13.-</ecNumber>
    </recommendedName>
</protein>
<evidence type="ECO:0000313" key="8">
    <source>
        <dbReference type="EMBL" id="AES97733.2"/>
    </source>
</evidence>
<dbReference type="GO" id="GO:0000956">
    <property type="term" value="P:nuclear-transcribed mRNA catabolic process"/>
    <property type="evidence" value="ECO:0007669"/>
    <property type="project" value="UniProtKB-UniRule"/>
</dbReference>
<reference evidence="8 11" key="1">
    <citation type="journal article" date="2011" name="Nature">
        <title>The Medicago genome provides insight into the evolution of rhizobial symbioses.</title>
        <authorList>
            <person name="Young N.D."/>
            <person name="Debelle F."/>
            <person name="Oldroyd G.E."/>
            <person name="Geurts R."/>
            <person name="Cannon S.B."/>
            <person name="Udvardi M.K."/>
            <person name="Benedito V.A."/>
            <person name="Mayer K.F."/>
            <person name="Gouzy J."/>
            <person name="Schoof H."/>
            <person name="Van de Peer Y."/>
            <person name="Proost S."/>
            <person name="Cook D.R."/>
            <person name="Meyers B.C."/>
            <person name="Spannagl M."/>
            <person name="Cheung F."/>
            <person name="De Mita S."/>
            <person name="Krishnakumar V."/>
            <person name="Gundlach H."/>
            <person name="Zhou S."/>
            <person name="Mudge J."/>
            <person name="Bharti A.K."/>
            <person name="Murray J.D."/>
            <person name="Naoumkina M.A."/>
            <person name="Rosen B."/>
            <person name="Silverstein K.A."/>
            <person name="Tang H."/>
            <person name="Rombauts S."/>
            <person name="Zhao P.X."/>
            <person name="Zhou P."/>
            <person name="Barbe V."/>
            <person name="Bardou P."/>
            <person name="Bechner M."/>
            <person name="Bellec A."/>
            <person name="Berger A."/>
            <person name="Berges H."/>
            <person name="Bidwell S."/>
            <person name="Bisseling T."/>
            <person name="Choisne N."/>
            <person name="Couloux A."/>
            <person name="Denny R."/>
            <person name="Deshpande S."/>
            <person name="Dai X."/>
            <person name="Doyle J.J."/>
            <person name="Dudez A.M."/>
            <person name="Farmer A.D."/>
            <person name="Fouteau S."/>
            <person name="Franken C."/>
            <person name="Gibelin C."/>
            <person name="Gish J."/>
            <person name="Goldstein S."/>
            <person name="Gonzalez A.J."/>
            <person name="Green P.J."/>
            <person name="Hallab A."/>
            <person name="Hartog M."/>
            <person name="Hua A."/>
            <person name="Humphray S.J."/>
            <person name="Jeong D.H."/>
            <person name="Jing Y."/>
            <person name="Jocker A."/>
            <person name="Kenton S.M."/>
            <person name="Kim D.J."/>
            <person name="Klee K."/>
            <person name="Lai H."/>
            <person name="Lang C."/>
            <person name="Lin S."/>
            <person name="Macmil S.L."/>
            <person name="Magdelenat G."/>
            <person name="Matthews L."/>
            <person name="McCorrison J."/>
            <person name="Monaghan E.L."/>
            <person name="Mun J.H."/>
            <person name="Najar F.Z."/>
            <person name="Nicholson C."/>
            <person name="Noirot C."/>
            <person name="O'Bleness M."/>
            <person name="Paule C.R."/>
            <person name="Poulain J."/>
            <person name="Prion F."/>
            <person name="Qin B."/>
            <person name="Qu C."/>
            <person name="Retzel E.F."/>
            <person name="Riddle C."/>
            <person name="Sallet E."/>
            <person name="Samain S."/>
            <person name="Samson N."/>
            <person name="Sanders I."/>
            <person name="Saurat O."/>
            <person name="Scarpelli C."/>
            <person name="Schiex T."/>
            <person name="Segurens B."/>
            <person name="Severin A.J."/>
            <person name="Sherrier D.J."/>
            <person name="Shi R."/>
            <person name="Sims S."/>
            <person name="Singer S.R."/>
            <person name="Sinharoy S."/>
            <person name="Sterck L."/>
            <person name="Viollet A."/>
            <person name="Wang B.B."/>
            <person name="Wang K."/>
            <person name="Wang M."/>
            <person name="Wang X."/>
            <person name="Warfsmann J."/>
            <person name="Weissenbach J."/>
            <person name="White D.D."/>
            <person name="White J.D."/>
            <person name="Wiley G.B."/>
            <person name="Wincker P."/>
            <person name="Xing Y."/>
            <person name="Yang L."/>
            <person name="Yao Z."/>
            <person name="Ying F."/>
            <person name="Zhai J."/>
            <person name="Zhou L."/>
            <person name="Zuber A."/>
            <person name="Denarie J."/>
            <person name="Dixon R.A."/>
            <person name="May G.D."/>
            <person name="Schwartz D.C."/>
            <person name="Rogers J."/>
            <person name="Quetier F."/>
            <person name="Town C.D."/>
            <person name="Roe B.A."/>
        </authorList>
    </citation>
    <scope>NUCLEOTIDE SEQUENCE [LARGE SCALE GENOMIC DNA]</scope>
    <source>
        <strain evidence="8">A17</strain>
        <strain evidence="10 11">cv. Jemalong A17</strain>
    </source>
</reference>
<dbReference type="HAMAP" id="MF_03045">
    <property type="entry name" value="DIS3L2"/>
    <property type="match status" value="1"/>
</dbReference>
<dbReference type="OrthoDB" id="372421at2759"/>
<accession>G7K8W4</accession>
<dbReference type="EMBL" id="PSQE01000005">
    <property type="protein sequence ID" value="RHN55964.1"/>
    <property type="molecule type" value="Genomic_DNA"/>
</dbReference>
<dbReference type="GO" id="GO:0000175">
    <property type="term" value="F:3'-5'-RNA exonuclease activity"/>
    <property type="evidence" value="ECO:0000318"/>
    <property type="project" value="GO_Central"/>
</dbReference>
<dbReference type="PaxDb" id="3880-AES97733"/>
<accession>A0A0C3XL47</accession>
<dbReference type="InterPro" id="IPR012340">
    <property type="entry name" value="NA-bd_OB-fold"/>
</dbReference>
<dbReference type="Gramene" id="rna31264">
    <property type="protein sequence ID" value="RHN55964.1"/>
    <property type="gene ID" value="gene31264"/>
</dbReference>
<dbReference type="Proteomes" id="UP000002051">
    <property type="component" value="Chromosome 5"/>
</dbReference>
<dbReference type="Proteomes" id="UP000265566">
    <property type="component" value="Chromosome 5"/>
</dbReference>